<dbReference type="AlphaFoldDB" id="A0A8X7MZY8"/>
<proteinExistence type="predicted"/>
<reference evidence="2" key="2">
    <citation type="journal article" date="2019" name="IMA Fungus">
        <title>Genome sequencing and comparison of five Tilletia species to identify candidate genes for the detection of regulated species infecting wheat.</title>
        <authorList>
            <person name="Nguyen H.D.T."/>
            <person name="Sultana T."/>
            <person name="Kesanakurti P."/>
            <person name="Hambleton S."/>
        </authorList>
    </citation>
    <scope>NUCLEOTIDE SEQUENCE</scope>
    <source>
        <strain evidence="2">DAOMC 236422</strain>
    </source>
</reference>
<organism evidence="2 3">
    <name type="scientific">Tilletia walkeri</name>
    <dbReference type="NCBI Taxonomy" id="117179"/>
    <lineage>
        <taxon>Eukaryota</taxon>
        <taxon>Fungi</taxon>
        <taxon>Dikarya</taxon>
        <taxon>Basidiomycota</taxon>
        <taxon>Ustilaginomycotina</taxon>
        <taxon>Exobasidiomycetes</taxon>
        <taxon>Tilletiales</taxon>
        <taxon>Tilletiaceae</taxon>
        <taxon>Tilletia</taxon>
    </lineage>
</organism>
<evidence type="ECO:0000313" key="3">
    <source>
        <dbReference type="Proteomes" id="UP000078113"/>
    </source>
</evidence>
<feature type="region of interest" description="Disordered" evidence="1">
    <location>
        <begin position="25"/>
        <end position="64"/>
    </location>
</feature>
<gene>
    <name evidence="2" type="ORF">A4X09_0g7870</name>
</gene>
<sequence>MECFEQAATMADLLVIVYRHRLKENPTTGGKVEHGAPRSAPYSGTPTPARSAGNLPVEFTLRAP</sequence>
<feature type="non-terminal residue" evidence="2">
    <location>
        <position position="64"/>
    </location>
</feature>
<keyword evidence="3" id="KW-1185">Reference proteome</keyword>
<dbReference type="Proteomes" id="UP000078113">
    <property type="component" value="Unassembled WGS sequence"/>
</dbReference>
<comment type="caution">
    <text evidence="2">The sequence shown here is derived from an EMBL/GenBank/DDBJ whole genome shotgun (WGS) entry which is preliminary data.</text>
</comment>
<accession>A0A8X7MZY8</accession>
<name>A0A8X7MZY8_9BASI</name>
<protein>
    <submittedName>
        <fullName evidence="2">Uncharacterized protein</fullName>
    </submittedName>
</protein>
<evidence type="ECO:0000256" key="1">
    <source>
        <dbReference type="SAM" id="MobiDB-lite"/>
    </source>
</evidence>
<evidence type="ECO:0000313" key="2">
    <source>
        <dbReference type="EMBL" id="KAE8258108.1"/>
    </source>
</evidence>
<dbReference type="EMBL" id="LWDG02001325">
    <property type="protein sequence ID" value="KAE8258108.1"/>
    <property type="molecule type" value="Genomic_DNA"/>
</dbReference>
<reference evidence="2" key="1">
    <citation type="submission" date="2016-04" db="EMBL/GenBank/DDBJ databases">
        <authorList>
            <person name="Nguyen H.D."/>
            <person name="Samba Siva P."/>
            <person name="Cullis J."/>
            <person name="Levesque C.A."/>
            <person name="Hambleton S."/>
        </authorList>
    </citation>
    <scope>NUCLEOTIDE SEQUENCE</scope>
    <source>
        <strain evidence="2">DAOMC 236422</strain>
    </source>
</reference>